<evidence type="ECO:0000313" key="12">
    <source>
        <dbReference type="Proteomes" id="UP000078561"/>
    </source>
</evidence>
<feature type="domain" description="S5 DRBM" evidence="10">
    <location>
        <begin position="112"/>
        <end position="175"/>
    </location>
</feature>
<sequence>MLSLARSFTKLSILPASRVASVAAVNTIRHYATVEGNNDNDNENKRLRHQGLTKETLPQLNKVDSILDFPTDSPSTLDQSKIFPSYRPSDVVLNTVTDIIDSPLDSAEQNKLIKKALVIKRVVNMNGKGKQPSMYALVVVGNGNGLAGYGEGKDEEANRAVRKATNRAIKNLRYFDRYDDRTVSMDITHKFHATKLYLRSRPPGFGCRANHYVHEICRCIGIQDISGKVRGSRTPMNVIKATFEALSSQKQPDDIAKMRGKKLADVQRTYYAGDQ</sequence>
<dbReference type="InterPro" id="IPR013810">
    <property type="entry name" value="Ribosomal_uS5_N"/>
</dbReference>
<dbReference type="GO" id="GO:0003735">
    <property type="term" value="F:structural constituent of ribosome"/>
    <property type="evidence" value="ECO:0007669"/>
    <property type="project" value="UniProtKB-UniRule"/>
</dbReference>
<keyword evidence="3 8" id="KW-0689">Ribosomal protein</keyword>
<dbReference type="Gene3D" id="3.30.160.20">
    <property type="match status" value="1"/>
</dbReference>
<dbReference type="GO" id="GO:0006412">
    <property type="term" value="P:translation"/>
    <property type="evidence" value="ECO:0007669"/>
    <property type="project" value="InterPro"/>
</dbReference>
<dbReference type="OMA" id="ATHIIMR"/>
<reference evidence="11" key="1">
    <citation type="submission" date="2016-04" db="EMBL/GenBank/DDBJ databases">
        <authorList>
            <person name="Evans L.H."/>
            <person name="Alamgir A."/>
            <person name="Owens N."/>
            <person name="Weber N.D."/>
            <person name="Virtaneva K."/>
            <person name="Barbian K."/>
            <person name="Babar A."/>
            <person name="Rosenke K."/>
        </authorList>
    </citation>
    <scope>NUCLEOTIDE SEQUENCE [LARGE SCALE GENOMIC DNA]</scope>
    <source>
        <strain evidence="11">CBS 101.48</strain>
    </source>
</reference>
<evidence type="ECO:0000256" key="7">
    <source>
        <dbReference type="ARBA" id="ARBA00041606"/>
    </source>
</evidence>
<organism evidence="11">
    <name type="scientific">Absidia glauca</name>
    <name type="common">Pin mould</name>
    <dbReference type="NCBI Taxonomy" id="4829"/>
    <lineage>
        <taxon>Eukaryota</taxon>
        <taxon>Fungi</taxon>
        <taxon>Fungi incertae sedis</taxon>
        <taxon>Mucoromycota</taxon>
        <taxon>Mucoromycotina</taxon>
        <taxon>Mucoromycetes</taxon>
        <taxon>Mucorales</taxon>
        <taxon>Cunninghamellaceae</taxon>
        <taxon>Absidia</taxon>
    </lineage>
</organism>
<dbReference type="InterPro" id="IPR005324">
    <property type="entry name" value="Ribosomal_uS5_C"/>
</dbReference>
<keyword evidence="5 8" id="KW-0687">Ribonucleoprotein</keyword>
<dbReference type="PROSITE" id="PS00585">
    <property type="entry name" value="RIBOSOMAL_S5"/>
    <property type="match status" value="1"/>
</dbReference>
<dbReference type="AlphaFoldDB" id="A0A168MMF1"/>
<dbReference type="SUPFAM" id="SSF54211">
    <property type="entry name" value="Ribosomal protein S5 domain 2-like"/>
    <property type="match status" value="1"/>
</dbReference>
<evidence type="ECO:0000256" key="8">
    <source>
        <dbReference type="PROSITE-ProRule" id="PRU00268"/>
    </source>
</evidence>
<comment type="similarity">
    <text evidence="2 9">Belongs to the universal ribosomal protein uS5 family.</text>
</comment>
<name>A0A168MMF1_ABSGL</name>
<keyword evidence="4" id="KW-0496">Mitochondrion</keyword>
<evidence type="ECO:0000256" key="2">
    <source>
        <dbReference type="ARBA" id="ARBA00008945"/>
    </source>
</evidence>
<dbReference type="FunFam" id="3.30.160.20:FF:000022">
    <property type="entry name" value="28S ribosomal protein S5, mitochondrial"/>
    <property type="match status" value="1"/>
</dbReference>
<dbReference type="PANTHER" id="PTHR48277">
    <property type="entry name" value="MITOCHONDRIAL RIBOSOMAL PROTEIN S5"/>
    <property type="match status" value="1"/>
</dbReference>
<dbReference type="SUPFAM" id="SSF54768">
    <property type="entry name" value="dsRNA-binding domain-like"/>
    <property type="match status" value="1"/>
</dbReference>
<accession>A0A168MMF1</accession>
<dbReference type="Pfam" id="PF03719">
    <property type="entry name" value="Ribosomal_S5_C"/>
    <property type="match status" value="1"/>
</dbReference>
<dbReference type="GO" id="GO:0005763">
    <property type="term" value="C:mitochondrial small ribosomal subunit"/>
    <property type="evidence" value="ECO:0007669"/>
    <property type="project" value="UniProtKB-ARBA"/>
</dbReference>
<evidence type="ECO:0000256" key="1">
    <source>
        <dbReference type="ARBA" id="ARBA00004173"/>
    </source>
</evidence>
<protein>
    <recommendedName>
        <fullName evidence="6">Small ribosomal subunit protein uS5m</fullName>
    </recommendedName>
    <alternativeName>
        <fullName evidence="7">28S ribosomal protein S5, mitochondrial</fullName>
    </alternativeName>
</protein>
<evidence type="ECO:0000256" key="9">
    <source>
        <dbReference type="RuleBase" id="RU003823"/>
    </source>
</evidence>
<evidence type="ECO:0000313" key="11">
    <source>
        <dbReference type="EMBL" id="SAL98818.1"/>
    </source>
</evidence>
<dbReference type="InterPro" id="IPR000851">
    <property type="entry name" value="Ribosomal_uS5"/>
</dbReference>
<evidence type="ECO:0000256" key="4">
    <source>
        <dbReference type="ARBA" id="ARBA00023128"/>
    </source>
</evidence>
<gene>
    <name evidence="11" type="primary">ABSGL_04383.1 scaffold 5409</name>
</gene>
<dbReference type="InterPro" id="IPR018192">
    <property type="entry name" value="Ribosomal_uS5_N_CS"/>
</dbReference>
<evidence type="ECO:0000256" key="3">
    <source>
        <dbReference type="ARBA" id="ARBA00022980"/>
    </source>
</evidence>
<proteinExistence type="inferred from homology"/>
<dbReference type="STRING" id="4829.A0A168MMF1"/>
<comment type="subcellular location">
    <subcellularLocation>
        <location evidence="1">Mitochondrion</location>
    </subcellularLocation>
</comment>
<dbReference type="EMBL" id="LT552359">
    <property type="protein sequence ID" value="SAL98818.1"/>
    <property type="molecule type" value="Genomic_DNA"/>
</dbReference>
<dbReference type="InterPro" id="IPR020568">
    <property type="entry name" value="Ribosomal_Su5_D2-typ_SF"/>
</dbReference>
<dbReference type="Pfam" id="PF00333">
    <property type="entry name" value="Ribosomal_S5"/>
    <property type="match status" value="1"/>
</dbReference>
<dbReference type="Gene3D" id="3.30.230.10">
    <property type="match status" value="1"/>
</dbReference>
<dbReference type="OrthoDB" id="309483at2759"/>
<dbReference type="PANTHER" id="PTHR48277:SF1">
    <property type="entry name" value="MITOCHONDRIAL RIBOSOMAL PROTEIN S5"/>
    <property type="match status" value="1"/>
</dbReference>
<dbReference type="FunFam" id="3.30.230.10:FF:000002">
    <property type="entry name" value="30S ribosomal protein S5"/>
    <property type="match status" value="1"/>
</dbReference>
<dbReference type="InParanoid" id="A0A168MMF1"/>
<dbReference type="Proteomes" id="UP000078561">
    <property type="component" value="Unassembled WGS sequence"/>
</dbReference>
<evidence type="ECO:0000259" key="10">
    <source>
        <dbReference type="PROSITE" id="PS50881"/>
    </source>
</evidence>
<dbReference type="PROSITE" id="PS50881">
    <property type="entry name" value="S5_DSRBD"/>
    <property type="match status" value="1"/>
</dbReference>
<evidence type="ECO:0000256" key="5">
    <source>
        <dbReference type="ARBA" id="ARBA00023274"/>
    </source>
</evidence>
<dbReference type="GO" id="GO:0003723">
    <property type="term" value="F:RNA binding"/>
    <property type="evidence" value="ECO:0007669"/>
    <property type="project" value="InterPro"/>
</dbReference>
<dbReference type="GO" id="GO:0005743">
    <property type="term" value="C:mitochondrial inner membrane"/>
    <property type="evidence" value="ECO:0007669"/>
    <property type="project" value="UniProtKB-ARBA"/>
</dbReference>
<dbReference type="InterPro" id="IPR014721">
    <property type="entry name" value="Ribsml_uS5_D2-typ_fold_subgr"/>
</dbReference>
<keyword evidence="12" id="KW-1185">Reference proteome</keyword>
<evidence type="ECO:0000256" key="6">
    <source>
        <dbReference type="ARBA" id="ARBA00039335"/>
    </source>
</evidence>